<dbReference type="GO" id="GO:0016301">
    <property type="term" value="F:kinase activity"/>
    <property type="evidence" value="ECO:0007669"/>
    <property type="project" value="UniProtKB-KW"/>
</dbReference>
<evidence type="ECO:0000256" key="2">
    <source>
        <dbReference type="ARBA" id="ARBA00022777"/>
    </source>
</evidence>
<keyword evidence="2" id="KW-0418">Kinase</keyword>
<dbReference type="EMBL" id="BARU01034350">
    <property type="protein sequence ID" value="GAH63031.1"/>
    <property type="molecule type" value="Genomic_DNA"/>
</dbReference>
<dbReference type="AlphaFoldDB" id="X1GYQ0"/>
<evidence type="ECO:0000256" key="1">
    <source>
        <dbReference type="ARBA" id="ARBA00022679"/>
    </source>
</evidence>
<gene>
    <name evidence="4" type="ORF">S03H2_53929</name>
</gene>
<feature type="non-terminal residue" evidence="4">
    <location>
        <position position="98"/>
    </location>
</feature>
<name>X1GYQ0_9ZZZZ</name>
<dbReference type="Pfam" id="PF00370">
    <property type="entry name" value="FGGY_N"/>
    <property type="match status" value="1"/>
</dbReference>
<accession>X1GYQ0</accession>
<comment type="caution">
    <text evidence="4">The sequence shown here is derived from an EMBL/GenBank/DDBJ whole genome shotgun (WGS) entry which is preliminary data.</text>
</comment>
<dbReference type="PANTHER" id="PTHR43095:SF5">
    <property type="entry name" value="XYLULOSE KINASE"/>
    <property type="match status" value="1"/>
</dbReference>
<reference evidence="4" key="1">
    <citation type="journal article" date="2014" name="Front. Microbiol.">
        <title>High frequency of phylogenetically diverse reductive dehalogenase-homologous genes in deep subseafloor sedimentary metagenomes.</title>
        <authorList>
            <person name="Kawai M."/>
            <person name="Futagami T."/>
            <person name="Toyoda A."/>
            <person name="Takaki Y."/>
            <person name="Nishi S."/>
            <person name="Hori S."/>
            <person name="Arai W."/>
            <person name="Tsubouchi T."/>
            <person name="Morono Y."/>
            <person name="Uchiyama I."/>
            <person name="Ito T."/>
            <person name="Fujiyama A."/>
            <person name="Inagaki F."/>
            <person name="Takami H."/>
        </authorList>
    </citation>
    <scope>NUCLEOTIDE SEQUENCE</scope>
    <source>
        <strain evidence="4">Expedition CK06-06</strain>
    </source>
</reference>
<dbReference type="InterPro" id="IPR043129">
    <property type="entry name" value="ATPase_NBD"/>
</dbReference>
<keyword evidence="1" id="KW-0808">Transferase</keyword>
<dbReference type="GO" id="GO:0005975">
    <property type="term" value="P:carbohydrate metabolic process"/>
    <property type="evidence" value="ECO:0007669"/>
    <property type="project" value="InterPro"/>
</dbReference>
<dbReference type="InterPro" id="IPR018484">
    <property type="entry name" value="FGGY_N"/>
</dbReference>
<evidence type="ECO:0000259" key="3">
    <source>
        <dbReference type="Pfam" id="PF00370"/>
    </source>
</evidence>
<protein>
    <recommendedName>
        <fullName evidence="3">Carbohydrate kinase FGGY N-terminal domain-containing protein</fullName>
    </recommendedName>
</protein>
<evidence type="ECO:0000313" key="4">
    <source>
        <dbReference type="EMBL" id="GAH63031.1"/>
    </source>
</evidence>
<dbReference type="InterPro" id="IPR050406">
    <property type="entry name" value="FGGY_Carb_Kinase"/>
</dbReference>
<proteinExistence type="predicted"/>
<dbReference type="Gene3D" id="3.30.420.40">
    <property type="match status" value="1"/>
</dbReference>
<organism evidence="4">
    <name type="scientific">marine sediment metagenome</name>
    <dbReference type="NCBI Taxonomy" id="412755"/>
    <lineage>
        <taxon>unclassified sequences</taxon>
        <taxon>metagenomes</taxon>
        <taxon>ecological metagenomes</taxon>
    </lineage>
</organism>
<dbReference type="SUPFAM" id="SSF53067">
    <property type="entry name" value="Actin-like ATPase domain"/>
    <property type="match status" value="1"/>
</dbReference>
<sequence>MHVIGLDVGTTACKAIVFDLEGKIKGYSSSVYDVIIKKPNRAEQDPEKVWEITKNVIRKAIKESNLKDIKAICVSVQGDAVIPVDSKIHPLHNAILGM</sequence>
<feature type="domain" description="Carbohydrate kinase FGGY N-terminal" evidence="3">
    <location>
        <begin position="3"/>
        <end position="96"/>
    </location>
</feature>
<dbReference type="PANTHER" id="PTHR43095">
    <property type="entry name" value="SUGAR KINASE"/>
    <property type="match status" value="1"/>
</dbReference>